<dbReference type="Gene3D" id="3.50.50.60">
    <property type="entry name" value="FAD/NAD(P)-binding domain"/>
    <property type="match status" value="1"/>
</dbReference>
<dbReference type="AlphaFoldDB" id="A0A5C2SAU3"/>
<dbReference type="InterPro" id="IPR002938">
    <property type="entry name" value="FAD-bd"/>
</dbReference>
<sequence length="401" mass="43066">MSSPPANHPNIAIIGAGPSGLVTLVTLLNRGVPATLYEREASSSARAHLGGMLDLTWDEGQRALRENGLAEVFKTTSRLDAQEARICGKDGVPRLRRTENDVTDETQTRPEIDRRVLRDIMLAAVPESAVKWGHALASVRALDEGSGKHELTFINGLVVVADILIGADGAHSRIRPLVSPATPIYHDITGAEISIAPAVAALPENADIVDNIGLGSCYCLEGGQTFFSQRNGDGRIRTYALHRGPLDWALPREPQEARRVLLEMYKDWAPWMRKMIEVCDEDAIYPRPMFYLPVGHRWTHTPGVTIIGDAAHLMGPFAGAGANLAMLDGLELGLVLADAVTKGLGVEEREAAIAAVEEKMCARAEVFAAVTQRNAKAAFGPGAPQAMIDAFIEGHSAAVVV</sequence>
<name>A0A5C2SAU3_9APHY</name>
<keyword evidence="1" id="KW-0285">Flavoprotein</keyword>
<dbReference type="STRING" id="1328759.A0A5C2SAU3"/>
<feature type="domain" description="FAD-binding" evidence="5">
    <location>
        <begin position="11"/>
        <end position="341"/>
    </location>
</feature>
<keyword evidence="3" id="KW-0560">Oxidoreductase</keyword>
<dbReference type="InterPro" id="IPR036188">
    <property type="entry name" value="FAD/NAD-bd_sf"/>
</dbReference>
<keyword evidence="2" id="KW-0274">FAD</keyword>
<dbReference type="EMBL" id="ML122266">
    <property type="protein sequence ID" value="RPD60397.1"/>
    <property type="molecule type" value="Genomic_DNA"/>
</dbReference>
<protein>
    <submittedName>
        <fullName evidence="6">FAD/NAD-P-binding domain-containing protein</fullName>
    </submittedName>
</protein>
<evidence type="ECO:0000256" key="3">
    <source>
        <dbReference type="ARBA" id="ARBA00023002"/>
    </source>
</evidence>
<evidence type="ECO:0000259" key="5">
    <source>
        <dbReference type="Pfam" id="PF01494"/>
    </source>
</evidence>
<evidence type="ECO:0000256" key="2">
    <source>
        <dbReference type="ARBA" id="ARBA00022827"/>
    </source>
</evidence>
<dbReference type="PANTHER" id="PTHR46972">
    <property type="entry name" value="MONOOXYGENASE ASQM-RELATED"/>
    <property type="match status" value="1"/>
</dbReference>
<dbReference type="PANTHER" id="PTHR46972:SF1">
    <property type="entry name" value="FAD DEPENDENT OXIDOREDUCTASE DOMAIN-CONTAINING PROTEIN"/>
    <property type="match status" value="1"/>
</dbReference>
<dbReference type="SUPFAM" id="SSF51905">
    <property type="entry name" value="FAD/NAD(P)-binding domain"/>
    <property type="match status" value="1"/>
</dbReference>
<evidence type="ECO:0000313" key="7">
    <source>
        <dbReference type="Proteomes" id="UP000313359"/>
    </source>
</evidence>
<dbReference type="OrthoDB" id="655030at2759"/>
<evidence type="ECO:0000313" key="6">
    <source>
        <dbReference type="EMBL" id="RPD60397.1"/>
    </source>
</evidence>
<organism evidence="6 7">
    <name type="scientific">Lentinus tigrinus ALCF2SS1-6</name>
    <dbReference type="NCBI Taxonomy" id="1328759"/>
    <lineage>
        <taxon>Eukaryota</taxon>
        <taxon>Fungi</taxon>
        <taxon>Dikarya</taxon>
        <taxon>Basidiomycota</taxon>
        <taxon>Agaricomycotina</taxon>
        <taxon>Agaricomycetes</taxon>
        <taxon>Polyporales</taxon>
        <taxon>Polyporaceae</taxon>
        <taxon>Lentinus</taxon>
    </lineage>
</organism>
<reference evidence="6" key="1">
    <citation type="journal article" date="2018" name="Genome Biol. Evol.">
        <title>Genomics and development of Lentinus tigrinus, a white-rot wood-decaying mushroom with dimorphic fruiting bodies.</title>
        <authorList>
            <person name="Wu B."/>
            <person name="Xu Z."/>
            <person name="Knudson A."/>
            <person name="Carlson A."/>
            <person name="Chen N."/>
            <person name="Kovaka S."/>
            <person name="LaButti K."/>
            <person name="Lipzen A."/>
            <person name="Pennachio C."/>
            <person name="Riley R."/>
            <person name="Schakwitz W."/>
            <person name="Umezawa K."/>
            <person name="Ohm R.A."/>
            <person name="Grigoriev I.V."/>
            <person name="Nagy L.G."/>
            <person name="Gibbons J."/>
            <person name="Hibbett D."/>
        </authorList>
    </citation>
    <scope>NUCLEOTIDE SEQUENCE [LARGE SCALE GENOMIC DNA]</scope>
    <source>
        <strain evidence="6">ALCF2SS1-6</strain>
    </source>
</reference>
<dbReference type="GO" id="GO:0071949">
    <property type="term" value="F:FAD binding"/>
    <property type="evidence" value="ECO:0007669"/>
    <property type="project" value="InterPro"/>
</dbReference>
<accession>A0A5C2SAU3</accession>
<keyword evidence="4" id="KW-0503">Monooxygenase</keyword>
<proteinExistence type="predicted"/>
<evidence type="ECO:0000256" key="4">
    <source>
        <dbReference type="ARBA" id="ARBA00023033"/>
    </source>
</evidence>
<dbReference type="Pfam" id="PF01494">
    <property type="entry name" value="FAD_binding_3"/>
    <property type="match status" value="1"/>
</dbReference>
<dbReference type="Proteomes" id="UP000313359">
    <property type="component" value="Unassembled WGS sequence"/>
</dbReference>
<dbReference type="PRINTS" id="PR00420">
    <property type="entry name" value="RNGMNOXGNASE"/>
</dbReference>
<dbReference type="GO" id="GO:0004497">
    <property type="term" value="F:monooxygenase activity"/>
    <property type="evidence" value="ECO:0007669"/>
    <property type="project" value="UniProtKB-KW"/>
</dbReference>
<keyword evidence="7" id="KW-1185">Reference proteome</keyword>
<evidence type="ECO:0000256" key="1">
    <source>
        <dbReference type="ARBA" id="ARBA00022630"/>
    </source>
</evidence>
<gene>
    <name evidence="6" type="ORF">L227DRAFT_586163</name>
</gene>